<dbReference type="CDD" id="cd07346">
    <property type="entry name" value="ABC_6TM_exporters"/>
    <property type="match status" value="1"/>
</dbReference>
<proteinExistence type="predicted"/>
<evidence type="ECO:0000256" key="8">
    <source>
        <dbReference type="SAM" id="Phobius"/>
    </source>
</evidence>
<evidence type="ECO:0000256" key="1">
    <source>
        <dbReference type="ARBA" id="ARBA00004651"/>
    </source>
</evidence>
<evidence type="ECO:0000256" key="6">
    <source>
        <dbReference type="ARBA" id="ARBA00022989"/>
    </source>
</evidence>
<feature type="transmembrane region" description="Helical" evidence="8">
    <location>
        <begin position="140"/>
        <end position="157"/>
    </location>
</feature>
<dbReference type="AlphaFoldDB" id="A0A1H9FJJ7"/>
<dbReference type="RefSeq" id="WP_074642864.1">
    <property type="nucleotide sequence ID" value="NZ_FOFU01000004.1"/>
</dbReference>
<keyword evidence="6 8" id="KW-1133">Transmembrane helix</keyword>
<dbReference type="SUPFAM" id="SSF52540">
    <property type="entry name" value="P-loop containing nucleoside triphosphate hydrolases"/>
    <property type="match status" value="1"/>
</dbReference>
<dbReference type="GO" id="GO:0016887">
    <property type="term" value="F:ATP hydrolysis activity"/>
    <property type="evidence" value="ECO:0007669"/>
    <property type="project" value="InterPro"/>
</dbReference>
<feature type="domain" description="ABC transmembrane type-1" evidence="10">
    <location>
        <begin position="21"/>
        <end position="304"/>
    </location>
</feature>
<dbReference type="GO" id="GO:0015421">
    <property type="term" value="F:ABC-type oligopeptide transporter activity"/>
    <property type="evidence" value="ECO:0007669"/>
    <property type="project" value="TreeGrafter"/>
</dbReference>
<dbReference type="SMART" id="SM00382">
    <property type="entry name" value="AAA"/>
    <property type="match status" value="1"/>
</dbReference>
<evidence type="ECO:0000256" key="5">
    <source>
        <dbReference type="ARBA" id="ARBA00022840"/>
    </source>
</evidence>
<dbReference type="InterPro" id="IPR003439">
    <property type="entry name" value="ABC_transporter-like_ATP-bd"/>
</dbReference>
<dbReference type="GO" id="GO:0005886">
    <property type="term" value="C:plasma membrane"/>
    <property type="evidence" value="ECO:0007669"/>
    <property type="project" value="UniProtKB-SubCell"/>
</dbReference>
<keyword evidence="5 11" id="KW-0067">ATP-binding</keyword>
<feature type="transmembrane region" description="Helical" evidence="8">
    <location>
        <begin position="163"/>
        <end position="182"/>
    </location>
</feature>
<dbReference type="PANTHER" id="PTHR43394">
    <property type="entry name" value="ATP-DEPENDENT PERMEASE MDL1, MITOCHONDRIAL"/>
    <property type="match status" value="1"/>
</dbReference>
<feature type="transmembrane region" description="Helical" evidence="8">
    <location>
        <begin position="21"/>
        <end position="38"/>
    </location>
</feature>
<comment type="subcellular location">
    <subcellularLocation>
        <location evidence="1">Cell membrane</location>
        <topology evidence="1">Multi-pass membrane protein</topology>
    </subcellularLocation>
</comment>
<dbReference type="SUPFAM" id="SSF90123">
    <property type="entry name" value="ABC transporter transmembrane region"/>
    <property type="match status" value="1"/>
</dbReference>
<feature type="transmembrane region" description="Helical" evidence="8">
    <location>
        <begin position="231"/>
        <end position="253"/>
    </location>
</feature>
<dbReference type="InterPro" id="IPR011527">
    <property type="entry name" value="ABC1_TM_dom"/>
</dbReference>
<evidence type="ECO:0000256" key="3">
    <source>
        <dbReference type="ARBA" id="ARBA00022692"/>
    </source>
</evidence>
<dbReference type="InterPro" id="IPR027417">
    <property type="entry name" value="P-loop_NTPase"/>
</dbReference>
<dbReference type="Proteomes" id="UP000182360">
    <property type="component" value="Unassembled WGS sequence"/>
</dbReference>
<dbReference type="GO" id="GO:0005524">
    <property type="term" value="F:ATP binding"/>
    <property type="evidence" value="ECO:0007669"/>
    <property type="project" value="UniProtKB-KW"/>
</dbReference>
<evidence type="ECO:0000259" key="10">
    <source>
        <dbReference type="PROSITE" id="PS50929"/>
    </source>
</evidence>
<evidence type="ECO:0000313" key="11">
    <source>
        <dbReference type="EMBL" id="SEQ38056.1"/>
    </source>
</evidence>
<dbReference type="PROSITE" id="PS50893">
    <property type="entry name" value="ABC_TRANSPORTER_2"/>
    <property type="match status" value="1"/>
</dbReference>
<dbReference type="InterPro" id="IPR039421">
    <property type="entry name" value="Type_1_exporter"/>
</dbReference>
<organism evidence="11 12">
    <name type="scientific">Treponema bryantii</name>
    <dbReference type="NCBI Taxonomy" id="163"/>
    <lineage>
        <taxon>Bacteria</taxon>
        <taxon>Pseudomonadati</taxon>
        <taxon>Spirochaetota</taxon>
        <taxon>Spirochaetia</taxon>
        <taxon>Spirochaetales</taxon>
        <taxon>Treponemataceae</taxon>
        <taxon>Treponema</taxon>
    </lineage>
</organism>
<dbReference type="PANTHER" id="PTHR43394:SF1">
    <property type="entry name" value="ATP-BINDING CASSETTE SUB-FAMILY B MEMBER 10, MITOCHONDRIAL"/>
    <property type="match status" value="1"/>
</dbReference>
<keyword evidence="12" id="KW-1185">Reference proteome</keyword>
<evidence type="ECO:0000256" key="4">
    <source>
        <dbReference type="ARBA" id="ARBA00022741"/>
    </source>
</evidence>
<dbReference type="Gene3D" id="3.40.50.300">
    <property type="entry name" value="P-loop containing nucleotide triphosphate hydrolases"/>
    <property type="match status" value="1"/>
</dbReference>
<keyword evidence="7 8" id="KW-0472">Membrane</keyword>
<name>A0A1H9FJJ7_9SPIR</name>
<evidence type="ECO:0000259" key="9">
    <source>
        <dbReference type="PROSITE" id="PS50893"/>
    </source>
</evidence>
<dbReference type="Pfam" id="PF00005">
    <property type="entry name" value="ABC_tran"/>
    <property type="match status" value="1"/>
</dbReference>
<evidence type="ECO:0000256" key="7">
    <source>
        <dbReference type="ARBA" id="ARBA00023136"/>
    </source>
</evidence>
<dbReference type="InterPro" id="IPR036640">
    <property type="entry name" value="ABC1_TM_sf"/>
</dbReference>
<dbReference type="Pfam" id="PF00664">
    <property type="entry name" value="ABC_membrane"/>
    <property type="match status" value="1"/>
</dbReference>
<accession>A0A1H9FJJ7</accession>
<reference evidence="11 12" key="1">
    <citation type="submission" date="2016-10" db="EMBL/GenBank/DDBJ databases">
        <authorList>
            <person name="de Groot N.N."/>
        </authorList>
    </citation>
    <scope>NUCLEOTIDE SEQUENCE [LARGE SCALE GENOMIC DNA]</scope>
    <source>
        <strain evidence="11 12">B25</strain>
    </source>
</reference>
<dbReference type="InterPro" id="IPR003593">
    <property type="entry name" value="AAA+_ATPase"/>
</dbReference>
<dbReference type="FunFam" id="3.40.50.300:FF:000287">
    <property type="entry name" value="Multidrug ABC transporter ATP-binding protein"/>
    <property type="match status" value="1"/>
</dbReference>
<dbReference type="EMBL" id="FOFU01000004">
    <property type="protein sequence ID" value="SEQ38056.1"/>
    <property type="molecule type" value="Genomic_DNA"/>
</dbReference>
<feature type="domain" description="ABC transporter" evidence="9">
    <location>
        <begin position="334"/>
        <end position="569"/>
    </location>
</feature>
<evidence type="ECO:0000256" key="2">
    <source>
        <dbReference type="ARBA" id="ARBA00022448"/>
    </source>
</evidence>
<gene>
    <name evidence="11" type="ORF">SAMN04487977_10463</name>
</gene>
<keyword evidence="4" id="KW-0547">Nucleotide-binding</keyword>
<dbReference type="InterPro" id="IPR017871">
    <property type="entry name" value="ABC_transporter-like_CS"/>
</dbReference>
<sequence>MLKKFLNVSKNTRIAVYKASAWLAVFQLIAMVPLVMIYKCISKMLESYANQGTFETSLILQIIAGTVIVISMYFAYRKMYKMKYINAASENLNMRMDLADKLRRLPESFLSKHDLSDLTSTIMDDIGIIEGVLANQVTEFIGGMLGILITVCALFFVNVKMTLALFAVLPFAALAMALCDPISGKTHQKNRDIKVSISERIQEYLENIKILKASGNIEDYQKKLWRTMGRLVPRLVLFEFLSGMSISTAYNLLRMGIGVVAMVGANLLVKGEISASVYLIFMLASVWVYEPLSYTCEHLGAVISSKVAANRIRHIMDYPEQTGSEVLAPSNYDIQFKNVDFAYKENGEKVLSDVSFTAKQGEYTALVGASGSGKSTICRLAARFWDNDSGEILVGGQNVKNLAPEELFKLFSIVFQDVTLFNDTIYNNILVGNKNATREQVIKAAEFAQCMPFIEKLPQGFDTVLGENGHTLSGGERQRLSIARAFLKDAPIVLLDESTASIDPETETKIQSAIEKLTNGRTVLMIAHRLRSIVNCDRIIVLDEGRVVGNGTHNELMKSCEVYKKLYTLQSE</sequence>
<dbReference type="Gene3D" id="1.20.1560.10">
    <property type="entry name" value="ABC transporter type 1, transmembrane domain"/>
    <property type="match status" value="1"/>
</dbReference>
<dbReference type="PROSITE" id="PS00211">
    <property type="entry name" value="ABC_TRANSPORTER_1"/>
    <property type="match status" value="1"/>
</dbReference>
<keyword evidence="3 8" id="KW-0812">Transmembrane</keyword>
<evidence type="ECO:0000313" key="12">
    <source>
        <dbReference type="Proteomes" id="UP000182360"/>
    </source>
</evidence>
<protein>
    <submittedName>
        <fullName evidence="11">ATP-binding cassette, subfamily B</fullName>
    </submittedName>
</protein>
<keyword evidence="2" id="KW-0813">Transport</keyword>
<feature type="transmembrane region" description="Helical" evidence="8">
    <location>
        <begin position="58"/>
        <end position="76"/>
    </location>
</feature>
<dbReference type="OrthoDB" id="9762778at2"/>
<dbReference type="PROSITE" id="PS50929">
    <property type="entry name" value="ABC_TM1F"/>
    <property type="match status" value="1"/>
</dbReference>